<keyword evidence="3" id="KW-0949">S-adenosyl-L-methionine</keyword>
<dbReference type="InterPro" id="IPR007197">
    <property type="entry name" value="rSAM"/>
</dbReference>
<evidence type="ECO:0000259" key="9">
    <source>
        <dbReference type="PROSITE" id="PS51918"/>
    </source>
</evidence>
<dbReference type="InterPro" id="IPR020612">
    <property type="entry name" value="Methylthiotransferase_CS"/>
</dbReference>
<evidence type="ECO:0000256" key="3">
    <source>
        <dbReference type="ARBA" id="ARBA00022691"/>
    </source>
</evidence>
<dbReference type="Pfam" id="PF04055">
    <property type="entry name" value="Radical_SAM"/>
    <property type="match status" value="1"/>
</dbReference>
<evidence type="ECO:0000256" key="2">
    <source>
        <dbReference type="ARBA" id="ARBA00022485"/>
    </source>
</evidence>
<feature type="region of interest" description="Disordered" evidence="7">
    <location>
        <begin position="71"/>
        <end position="92"/>
    </location>
</feature>
<dbReference type="InterPro" id="IPR058240">
    <property type="entry name" value="rSAM_sf"/>
</dbReference>
<dbReference type="PROSITE" id="PS51449">
    <property type="entry name" value="MTTASE_N"/>
    <property type="match status" value="1"/>
</dbReference>
<keyword evidence="11" id="KW-1185">Reference proteome</keyword>
<dbReference type="SFLD" id="SFLDF00413">
    <property type="entry name" value="CDK5RAP1"/>
    <property type="match status" value="1"/>
</dbReference>
<feature type="region of interest" description="Disordered" evidence="7">
    <location>
        <begin position="483"/>
        <end position="505"/>
    </location>
</feature>
<keyword evidence="4" id="KW-0479">Metal-binding</keyword>
<dbReference type="InterPro" id="IPR013848">
    <property type="entry name" value="Methylthiotransferase_N"/>
</dbReference>
<dbReference type="InterPro" id="IPR006638">
    <property type="entry name" value="Elp3/MiaA/NifB-like_rSAM"/>
</dbReference>
<feature type="region of interest" description="Disordered" evidence="7">
    <location>
        <begin position="107"/>
        <end position="126"/>
    </location>
</feature>
<dbReference type="PANTHER" id="PTHR43020">
    <property type="entry name" value="CDK5 REGULATORY SUBUNIT-ASSOCIATED PROTEIN 1"/>
    <property type="match status" value="1"/>
</dbReference>
<dbReference type="SFLD" id="SFLDG01061">
    <property type="entry name" value="methylthiotransferase"/>
    <property type="match status" value="1"/>
</dbReference>
<feature type="compositionally biased region" description="Low complexity" evidence="7">
    <location>
        <begin position="293"/>
        <end position="305"/>
    </location>
</feature>
<evidence type="ECO:0000256" key="4">
    <source>
        <dbReference type="ARBA" id="ARBA00022723"/>
    </source>
</evidence>
<feature type="domain" description="Radical SAM core" evidence="9">
    <location>
        <begin position="416"/>
        <end position="684"/>
    </location>
</feature>
<feature type="compositionally biased region" description="Low complexity" evidence="7">
    <location>
        <begin position="71"/>
        <end position="91"/>
    </location>
</feature>
<keyword evidence="2" id="KW-0004">4Fe-4S</keyword>
<dbReference type="Gene3D" id="3.40.50.12160">
    <property type="entry name" value="Methylthiotransferase, N-terminal domain"/>
    <property type="match status" value="1"/>
</dbReference>
<comment type="caution">
    <text evidence="10">The sequence shown here is derived from an EMBL/GenBank/DDBJ whole genome shotgun (WGS) entry which is preliminary data.</text>
</comment>
<dbReference type="Pfam" id="PF00919">
    <property type="entry name" value="UPF0004"/>
    <property type="match status" value="1"/>
</dbReference>
<feature type="compositionally biased region" description="Acidic residues" evidence="7">
    <location>
        <begin position="116"/>
        <end position="126"/>
    </location>
</feature>
<evidence type="ECO:0000256" key="7">
    <source>
        <dbReference type="SAM" id="MobiDB-lite"/>
    </source>
</evidence>
<proteinExistence type="predicted"/>
<dbReference type="PROSITE" id="PS51918">
    <property type="entry name" value="RADICAL_SAM"/>
    <property type="match status" value="1"/>
</dbReference>
<dbReference type="Gene3D" id="3.80.30.20">
    <property type="entry name" value="tm_1862 like domain"/>
    <property type="match status" value="1"/>
</dbReference>
<dbReference type="InterPro" id="IPR038135">
    <property type="entry name" value="Methylthiotransferase_N_sf"/>
</dbReference>
<dbReference type="GO" id="GO:0046872">
    <property type="term" value="F:metal ion binding"/>
    <property type="evidence" value="ECO:0007669"/>
    <property type="project" value="UniProtKB-KW"/>
</dbReference>
<gene>
    <name evidence="10" type="ORF">ACHAW5_009084</name>
</gene>
<feature type="compositionally biased region" description="Low complexity" evidence="7">
    <location>
        <begin position="315"/>
        <end position="325"/>
    </location>
</feature>
<evidence type="ECO:0000313" key="11">
    <source>
        <dbReference type="Proteomes" id="UP001530315"/>
    </source>
</evidence>
<evidence type="ECO:0000259" key="8">
    <source>
        <dbReference type="PROSITE" id="PS51449"/>
    </source>
</evidence>
<comment type="cofactor">
    <cofactor evidence="1">
        <name>[4Fe-4S] cluster</name>
        <dbReference type="ChEBI" id="CHEBI:49883"/>
    </cofactor>
</comment>
<name>A0ABD3QLL6_9STRA</name>
<dbReference type="InterPro" id="IPR005839">
    <property type="entry name" value="Methylthiotransferase"/>
</dbReference>
<evidence type="ECO:0000256" key="1">
    <source>
        <dbReference type="ARBA" id="ARBA00001966"/>
    </source>
</evidence>
<dbReference type="PANTHER" id="PTHR43020:SF2">
    <property type="entry name" value="MITOCHONDRIAL TRNA METHYLTHIOTRANSFERASE CDK5RAP1"/>
    <property type="match status" value="1"/>
</dbReference>
<reference evidence="10 11" key="1">
    <citation type="submission" date="2024-10" db="EMBL/GenBank/DDBJ databases">
        <title>Updated reference genomes for cyclostephanoid diatoms.</title>
        <authorList>
            <person name="Roberts W.R."/>
            <person name="Alverson A.J."/>
        </authorList>
    </citation>
    <scope>NUCLEOTIDE SEQUENCE [LARGE SCALE GENOMIC DNA]</scope>
    <source>
        <strain evidence="10 11">AJA276-08</strain>
    </source>
</reference>
<protein>
    <submittedName>
        <fullName evidence="10">Uncharacterized protein</fullName>
    </submittedName>
</protein>
<dbReference type="FunFam" id="3.80.30.20:FF:000003">
    <property type="entry name" value="CDK5 regulatory subunit-associated protein 1"/>
    <property type="match status" value="1"/>
</dbReference>
<sequence length="774" mass="86081">MIRSRSSSIGALLRPHLGHRRRHRTPDIIIGGGGVRRSGVISSRYRRANNDDAYDAVVLDCDRSGVFVVVRQSSSSSSSSMSRGGSSSGRRTIIEDDGLTLSHFIAGATTSSSSPSDDDLNDPRDDEYDAAMISSTAPVAAELGDEYYDDEDEDERPDPTIADAMSGRKNVLLGPDDDPSFNAMDRLGRRRPRAMIDAPPRRAATTMKFHLKTYGCQMNVNDTDIVRSILVNHHLADPVVAAPSPTSSLRFVETYDEIDADVLLTNTCAIRENAEQKVWHRLRELRSHDRNFPLSYSDPTSPSSSGDDREDDAEATASTSATTGRHGPRRKKKHRRRIIGVLGCMAERLKEDMFRDGTADVVVGPDAYRDLPRLISMLAASSSSSSSSSSLPTERAVNVRLSLDETYASIAPIRSDPDDVSAFVSVMRGCNNMCSYCVVPFTRGRERSRELESVVGETRRLLEEEGIREVILLGQNVNSYHDVGGGRGRTRGADGDDGGGGGTYRTSNDGFSNVFRLRHGEGHRFADLLEAVSDLSPELRVRFTSPHPKDYPPPLLDLMAERPNICKHLHMPAQSGSSAVLDRMRRGYSREAYMELIEDVRDLIPDVAISSDFIAGFCGETEGEHEETLSLMDAVQFDQAFMFAYSMRERTHAHRTMIDDVPPDVKARRLNEVIDNFRRNVQIRNERMEMGKLRLVLVEGDAKRSTAENRMFSGRTDQNKRTGVYMNVSRGFLPVNAMSRNRYDKWNLDDTEQWLVIAISEPVAEVEVLTVLGF</sequence>
<dbReference type="PROSITE" id="PS01278">
    <property type="entry name" value="MTTASE_RADICAL"/>
    <property type="match status" value="1"/>
</dbReference>
<feature type="domain" description="MTTase N-terminal" evidence="8">
    <location>
        <begin position="207"/>
        <end position="380"/>
    </location>
</feature>
<dbReference type="SUPFAM" id="SSF102114">
    <property type="entry name" value="Radical SAM enzymes"/>
    <property type="match status" value="1"/>
</dbReference>
<dbReference type="EMBL" id="JALLAZ020000215">
    <property type="protein sequence ID" value="KAL3800406.1"/>
    <property type="molecule type" value="Genomic_DNA"/>
</dbReference>
<dbReference type="SFLD" id="SFLDS00029">
    <property type="entry name" value="Radical_SAM"/>
    <property type="match status" value="1"/>
</dbReference>
<keyword evidence="5" id="KW-0408">Iron</keyword>
<dbReference type="SFLD" id="SFLDG01082">
    <property type="entry name" value="B12-binding_domain_containing"/>
    <property type="match status" value="1"/>
</dbReference>
<evidence type="ECO:0000256" key="6">
    <source>
        <dbReference type="ARBA" id="ARBA00023014"/>
    </source>
</evidence>
<evidence type="ECO:0000313" key="10">
    <source>
        <dbReference type="EMBL" id="KAL3800406.1"/>
    </source>
</evidence>
<feature type="region of interest" description="Disordered" evidence="7">
    <location>
        <begin position="290"/>
        <end position="334"/>
    </location>
</feature>
<dbReference type="Proteomes" id="UP001530315">
    <property type="component" value="Unassembled WGS sequence"/>
</dbReference>
<evidence type="ECO:0000256" key="5">
    <source>
        <dbReference type="ARBA" id="ARBA00023004"/>
    </source>
</evidence>
<dbReference type="GO" id="GO:0051539">
    <property type="term" value="F:4 iron, 4 sulfur cluster binding"/>
    <property type="evidence" value="ECO:0007669"/>
    <property type="project" value="UniProtKB-KW"/>
</dbReference>
<accession>A0ABD3QLL6</accession>
<dbReference type="SMART" id="SM00729">
    <property type="entry name" value="Elp3"/>
    <property type="match status" value="1"/>
</dbReference>
<dbReference type="InterPro" id="IPR023404">
    <property type="entry name" value="rSAM_horseshoe"/>
</dbReference>
<dbReference type="AlphaFoldDB" id="A0ABD3QLL6"/>
<organism evidence="10 11">
    <name type="scientific">Stephanodiscus triporus</name>
    <dbReference type="NCBI Taxonomy" id="2934178"/>
    <lineage>
        <taxon>Eukaryota</taxon>
        <taxon>Sar</taxon>
        <taxon>Stramenopiles</taxon>
        <taxon>Ochrophyta</taxon>
        <taxon>Bacillariophyta</taxon>
        <taxon>Coscinodiscophyceae</taxon>
        <taxon>Thalassiosirophycidae</taxon>
        <taxon>Stephanodiscales</taxon>
        <taxon>Stephanodiscaceae</taxon>
        <taxon>Stephanodiscus</taxon>
    </lineage>
</organism>
<keyword evidence="6" id="KW-0411">Iron-sulfur</keyword>